<feature type="transmembrane region" description="Helical" evidence="1">
    <location>
        <begin position="6"/>
        <end position="29"/>
    </location>
</feature>
<keyword evidence="1" id="KW-0472">Membrane</keyword>
<dbReference type="EMBL" id="JBJHZX010000006">
    <property type="protein sequence ID" value="MFL0195038.1"/>
    <property type="molecule type" value="Genomic_DNA"/>
</dbReference>
<keyword evidence="1" id="KW-0812">Transmembrane</keyword>
<gene>
    <name evidence="2" type="ORF">ACJDU8_05525</name>
</gene>
<reference evidence="2 3" key="1">
    <citation type="submission" date="2024-11" db="EMBL/GenBank/DDBJ databases">
        <authorList>
            <person name="Heng Y.C."/>
            <person name="Lim A.C.H."/>
            <person name="Lee J.K.Y."/>
            <person name="Kittelmann S."/>
        </authorList>
    </citation>
    <scope>NUCLEOTIDE SEQUENCE [LARGE SCALE GENOMIC DNA]</scope>
    <source>
        <strain evidence="2 3">WILCCON 0269</strain>
    </source>
</reference>
<dbReference type="Proteomes" id="UP001623660">
    <property type="component" value="Unassembled WGS sequence"/>
</dbReference>
<name>A0ABW8SIH1_9CLOT</name>
<protein>
    <submittedName>
        <fullName evidence="2">Uncharacterized protein</fullName>
    </submittedName>
</protein>
<sequence>MENIGVNNFIAIVIGIFLILLCCVISYFFQKHLFGRYKNKVKNVVDKDDKPIS</sequence>
<keyword evidence="3" id="KW-1185">Reference proteome</keyword>
<evidence type="ECO:0000313" key="3">
    <source>
        <dbReference type="Proteomes" id="UP001623660"/>
    </source>
</evidence>
<keyword evidence="1" id="KW-1133">Transmembrane helix</keyword>
<accession>A0ABW8SIH1</accession>
<dbReference type="RefSeq" id="WP_406791159.1">
    <property type="nucleotide sequence ID" value="NZ_JBJHZX010000006.1"/>
</dbReference>
<comment type="caution">
    <text evidence="2">The sequence shown here is derived from an EMBL/GenBank/DDBJ whole genome shotgun (WGS) entry which is preliminary data.</text>
</comment>
<evidence type="ECO:0000256" key="1">
    <source>
        <dbReference type="SAM" id="Phobius"/>
    </source>
</evidence>
<evidence type="ECO:0000313" key="2">
    <source>
        <dbReference type="EMBL" id="MFL0195038.1"/>
    </source>
</evidence>
<proteinExistence type="predicted"/>
<organism evidence="2 3">
    <name type="scientific">Candidatus Clostridium eludens</name>
    <dbReference type="NCBI Taxonomy" id="3381663"/>
    <lineage>
        <taxon>Bacteria</taxon>
        <taxon>Bacillati</taxon>
        <taxon>Bacillota</taxon>
        <taxon>Clostridia</taxon>
        <taxon>Eubacteriales</taxon>
        <taxon>Clostridiaceae</taxon>
        <taxon>Clostridium</taxon>
    </lineage>
</organism>